<dbReference type="RefSeq" id="WP_029445314.1">
    <property type="nucleotide sequence ID" value="NZ_CP009976.1"/>
</dbReference>
<dbReference type="Proteomes" id="UP000030786">
    <property type="component" value="Chromosome"/>
</dbReference>
<feature type="transmembrane region" description="Helical" evidence="1">
    <location>
        <begin position="63"/>
        <end position="80"/>
    </location>
</feature>
<keyword evidence="1" id="KW-0812">Transmembrane</keyword>
<feature type="transmembrane region" description="Helical" evidence="1">
    <location>
        <begin position="86"/>
        <end position="105"/>
    </location>
</feature>
<keyword evidence="1" id="KW-1133">Transmembrane helix</keyword>
<dbReference type="AlphaFoldDB" id="A0AAU8R9M9"/>
<organism evidence="2 3">
    <name type="scientific">Cellulophaga baltica 18</name>
    <dbReference type="NCBI Taxonomy" id="1348584"/>
    <lineage>
        <taxon>Bacteria</taxon>
        <taxon>Pseudomonadati</taxon>
        <taxon>Bacteroidota</taxon>
        <taxon>Flavobacteriia</taxon>
        <taxon>Flavobacteriales</taxon>
        <taxon>Flavobacteriaceae</taxon>
        <taxon>Cellulophaga</taxon>
    </lineage>
</organism>
<dbReference type="GeneID" id="78059362"/>
<protein>
    <submittedName>
        <fullName evidence="2">Uncharacterized protein</fullName>
    </submittedName>
</protein>
<evidence type="ECO:0000313" key="3">
    <source>
        <dbReference type="Proteomes" id="UP000030786"/>
    </source>
</evidence>
<evidence type="ECO:0000313" key="2">
    <source>
        <dbReference type="EMBL" id="AIZ40327.1"/>
    </source>
</evidence>
<dbReference type="KEGG" id="cbat:M666_01255"/>
<name>A0AAU8R9M9_9FLAO</name>
<evidence type="ECO:0000256" key="1">
    <source>
        <dbReference type="SAM" id="Phobius"/>
    </source>
</evidence>
<gene>
    <name evidence="2" type="ORF">M666_01255</name>
</gene>
<keyword evidence="1" id="KW-0472">Membrane</keyword>
<sequence>MSYTPNASEAKFLTVERFKYSRLETQAVIEKLKAANFADLALLDQIEKEDLFLKIRARSYRRCKVQFLVAIPIIFLGLVFKDEFSVFYLTTAIATYFLISSLFGLQSNKISKLEKKYSTNSTQNY</sequence>
<proteinExistence type="predicted"/>
<reference evidence="2 3" key="1">
    <citation type="journal article" date="2014" name="Environ. Microbiol.">
        <title>Contrasting genomic patterns and infection strategies of two co-existing Bacteroidetes podovirus genera.</title>
        <authorList>
            <person name="Holmfeldt K."/>
            <person name="Howard-Varona C."/>
            <person name="Solonenko N."/>
            <person name="Sullivan M.B."/>
        </authorList>
    </citation>
    <scope>NUCLEOTIDE SEQUENCE [LARGE SCALE GENOMIC DNA]</scope>
    <source>
        <strain evidence="2 3">18</strain>
    </source>
</reference>
<dbReference type="EMBL" id="CP009976">
    <property type="protein sequence ID" value="AIZ40327.1"/>
    <property type="molecule type" value="Genomic_DNA"/>
</dbReference>
<accession>A0AAU8R9M9</accession>